<dbReference type="PANTHER" id="PTHR45339:SF5">
    <property type="entry name" value="HISTIDINE KINASE"/>
    <property type="match status" value="1"/>
</dbReference>
<dbReference type="Pfam" id="PF00072">
    <property type="entry name" value="Response_reg"/>
    <property type="match status" value="1"/>
</dbReference>
<dbReference type="SUPFAM" id="SSF55785">
    <property type="entry name" value="PYP-like sensor domain (PAS domain)"/>
    <property type="match status" value="1"/>
</dbReference>
<feature type="domain" description="Response regulatory" evidence="15">
    <location>
        <begin position="419"/>
        <end position="537"/>
    </location>
</feature>
<organism evidence="17 18">
    <name type="scientific">Chitinophaga agrisoli</name>
    <dbReference type="NCBI Taxonomy" id="2607653"/>
    <lineage>
        <taxon>Bacteria</taxon>
        <taxon>Pseudomonadati</taxon>
        <taxon>Bacteroidota</taxon>
        <taxon>Chitinophagia</taxon>
        <taxon>Chitinophagales</taxon>
        <taxon>Chitinophagaceae</taxon>
        <taxon>Chitinophaga</taxon>
    </lineage>
</organism>
<dbReference type="Gene3D" id="3.30.450.20">
    <property type="entry name" value="PAS domain"/>
    <property type="match status" value="1"/>
</dbReference>
<evidence type="ECO:0000256" key="5">
    <source>
        <dbReference type="ARBA" id="ARBA00022741"/>
    </source>
</evidence>
<dbReference type="SUPFAM" id="SSF47384">
    <property type="entry name" value="Homodimeric domain of signal transducing histidine kinase"/>
    <property type="match status" value="1"/>
</dbReference>
<keyword evidence="13" id="KW-0175">Coiled coil</keyword>
<dbReference type="InterPro" id="IPR005467">
    <property type="entry name" value="His_kinase_dom"/>
</dbReference>
<evidence type="ECO:0000256" key="4">
    <source>
        <dbReference type="ARBA" id="ARBA00022679"/>
    </source>
</evidence>
<dbReference type="Gene3D" id="1.10.287.130">
    <property type="match status" value="1"/>
</dbReference>
<keyword evidence="4" id="KW-0808">Transferase</keyword>
<dbReference type="InterPro" id="IPR008207">
    <property type="entry name" value="Sig_transdc_His_kin_Hpt_dom"/>
</dbReference>
<dbReference type="EC" id="2.7.13.3" evidence="2"/>
<dbReference type="Gene3D" id="1.20.120.160">
    <property type="entry name" value="HPT domain"/>
    <property type="match status" value="1"/>
</dbReference>
<evidence type="ECO:0000256" key="6">
    <source>
        <dbReference type="ARBA" id="ARBA00022777"/>
    </source>
</evidence>
<dbReference type="Pfam" id="PF02518">
    <property type="entry name" value="HATPase_c"/>
    <property type="match status" value="1"/>
</dbReference>
<dbReference type="InterPro" id="IPR003594">
    <property type="entry name" value="HATPase_dom"/>
</dbReference>
<dbReference type="PROSITE" id="PS50110">
    <property type="entry name" value="RESPONSE_REGULATORY"/>
    <property type="match status" value="1"/>
</dbReference>
<dbReference type="Gene3D" id="3.40.50.2300">
    <property type="match status" value="1"/>
</dbReference>
<dbReference type="InterPro" id="IPR036641">
    <property type="entry name" value="HPT_dom_sf"/>
</dbReference>
<dbReference type="InterPro" id="IPR036097">
    <property type="entry name" value="HisK_dim/P_sf"/>
</dbReference>
<evidence type="ECO:0000256" key="1">
    <source>
        <dbReference type="ARBA" id="ARBA00000085"/>
    </source>
</evidence>
<evidence type="ECO:0000256" key="13">
    <source>
        <dbReference type="SAM" id="Coils"/>
    </source>
</evidence>
<keyword evidence="5" id="KW-0547">Nucleotide-binding</keyword>
<evidence type="ECO:0000256" key="12">
    <source>
        <dbReference type="PROSITE-ProRule" id="PRU00169"/>
    </source>
</evidence>
<reference evidence="17 18" key="1">
    <citation type="submission" date="2019-09" db="EMBL/GenBank/DDBJ databases">
        <title>Chitinophaga ginsengihumi sp. nov., isolated from soil of ginseng rhizosphere.</title>
        <authorList>
            <person name="Lee J."/>
        </authorList>
    </citation>
    <scope>NUCLEOTIDE SEQUENCE [LARGE SCALE GENOMIC DNA]</scope>
    <source>
        <strain evidence="17 18">BN140078</strain>
    </source>
</reference>
<evidence type="ECO:0000256" key="9">
    <source>
        <dbReference type="ARBA" id="ARBA00064003"/>
    </source>
</evidence>
<evidence type="ECO:0000256" key="11">
    <source>
        <dbReference type="PROSITE-ProRule" id="PRU00110"/>
    </source>
</evidence>
<evidence type="ECO:0000313" key="18">
    <source>
        <dbReference type="Proteomes" id="UP000324611"/>
    </source>
</evidence>
<gene>
    <name evidence="17" type="ORF">F0L74_26640</name>
</gene>
<feature type="modified residue" description="Phosphohistidine" evidence="11">
    <location>
        <position position="613"/>
    </location>
</feature>
<dbReference type="Pfam" id="PF00512">
    <property type="entry name" value="HisKA"/>
    <property type="match status" value="1"/>
</dbReference>
<dbReference type="FunFam" id="3.30.565.10:FF:000010">
    <property type="entry name" value="Sensor histidine kinase RcsC"/>
    <property type="match status" value="1"/>
</dbReference>
<evidence type="ECO:0000259" key="16">
    <source>
        <dbReference type="PROSITE" id="PS50894"/>
    </source>
</evidence>
<protein>
    <recommendedName>
        <fullName evidence="10">Sensory/regulatory protein RpfC</fullName>
        <ecNumber evidence="2">2.7.13.3</ecNumber>
    </recommendedName>
</protein>
<evidence type="ECO:0000313" key="17">
    <source>
        <dbReference type="EMBL" id="KAA2239772.1"/>
    </source>
</evidence>
<dbReference type="SMART" id="SM00448">
    <property type="entry name" value="REC"/>
    <property type="match status" value="1"/>
</dbReference>
<dbReference type="GO" id="GO:0005524">
    <property type="term" value="F:ATP binding"/>
    <property type="evidence" value="ECO:0007669"/>
    <property type="project" value="UniProtKB-KW"/>
</dbReference>
<dbReference type="SUPFAM" id="SSF55874">
    <property type="entry name" value="ATPase domain of HSP90 chaperone/DNA topoisomerase II/histidine kinase"/>
    <property type="match status" value="1"/>
</dbReference>
<keyword evidence="3 12" id="KW-0597">Phosphoprotein</keyword>
<evidence type="ECO:0000259" key="14">
    <source>
        <dbReference type="PROSITE" id="PS50109"/>
    </source>
</evidence>
<dbReference type="CDD" id="cd17546">
    <property type="entry name" value="REC_hyHK_CKI1_RcsC-like"/>
    <property type="match status" value="1"/>
</dbReference>
<dbReference type="PROSITE" id="PS50109">
    <property type="entry name" value="HIS_KIN"/>
    <property type="match status" value="1"/>
</dbReference>
<evidence type="ECO:0000256" key="7">
    <source>
        <dbReference type="ARBA" id="ARBA00022840"/>
    </source>
</evidence>
<reference evidence="17 18" key="2">
    <citation type="submission" date="2019-09" db="EMBL/GenBank/DDBJ databases">
        <authorList>
            <person name="Jin C."/>
        </authorList>
    </citation>
    <scope>NUCLEOTIDE SEQUENCE [LARGE SCALE GENOMIC DNA]</scope>
    <source>
        <strain evidence="17 18">BN140078</strain>
    </source>
</reference>
<dbReference type="InterPro" id="IPR011006">
    <property type="entry name" value="CheY-like_superfamily"/>
</dbReference>
<comment type="caution">
    <text evidence="17">The sequence shown here is derived from an EMBL/GenBank/DDBJ whole genome shotgun (WGS) entry which is preliminary data.</text>
</comment>
<keyword evidence="18" id="KW-1185">Reference proteome</keyword>
<dbReference type="SUPFAM" id="SSF52172">
    <property type="entry name" value="CheY-like"/>
    <property type="match status" value="1"/>
</dbReference>
<evidence type="ECO:0000256" key="2">
    <source>
        <dbReference type="ARBA" id="ARBA00012438"/>
    </source>
</evidence>
<accession>A0A5B2VN84</accession>
<dbReference type="InterPro" id="IPR003661">
    <property type="entry name" value="HisK_dim/P_dom"/>
</dbReference>
<dbReference type="GO" id="GO:0005886">
    <property type="term" value="C:plasma membrane"/>
    <property type="evidence" value="ECO:0007669"/>
    <property type="project" value="UniProtKB-SubCell"/>
</dbReference>
<dbReference type="EMBL" id="VUOC01000004">
    <property type="protein sequence ID" value="KAA2239772.1"/>
    <property type="molecule type" value="Genomic_DNA"/>
</dbReference>
<evidence type="ECO:0000256" key="3">
    <source>
        <dbReference type="ARBA" id="ARBA00022553"/>
    </source>
</evidence>
<dbReference type="SUPFAM" id="SSF47226">
    <property type="entry name" value="Histidine-containing phosphotransfer domain, HPT domain"/>
    <property type="match status" value="1"/>
</dbReference>
<dbReference type="Gene3D" id="3.30.565.10">
    <property type="entry name" value="Histidine kinase-like ATPase, C-terminal domain"/>
    <property type="match status" value="1"/>
</dbReference>
<dbReference type="CDD" id="cd16922">
    <property type="entry name" value="HATPase_EvgS-ArcB-TorS-like"/>
    <property type="match status" value="1"/>
</dbReference>
<comment type="subunit">
    <text evidence="9">At low DSF concentrations, interacts with RpfF.</text>
</comment>
<keyword evidence="7" id="KW-0067">ATP-binding</keyword>
<dbReference type="SMART" id="SM00388">
    <property type="entry name" value="HisKA"/>
    <property type="match status" value="1"/>
</dbReference>
<dbReference type="PANTHER" id="PTHR45339">
    <property type="entry name" value="HYBRID SIGNAL TRANSDUCTION HISTIDINE KINASE J"/>
    <property type="match status" value="1"/>
</dbReference>
<dbReference type="GO" id="GO:0000155">
    <property type="term" value="F:phosphorelay sensor kinase activity"/>
    <property type="evidence" value="ECO:0007669"/>
    <property type="project" value="InterPro"/>
</dbReference>
<dbReference type="FunFam" id="1.10.287.130:FF:000002">
    <property type="entry name" value="Two-component osmosensing histidine kinase"/>
    <property type="match status" value="1"/>
</dbReference>
<evidence type="ECO:0000256" key="8">
    <source>
        <dbReference type="ARBA" id="ARBA00023012"/>
    </source>
</evidence>
<proteinExistence type="predicted"/>
<dbReference type="InterPro" id="IPR001789">
    <property type="entry name" value="Sig_transdc_resp-reg_receiver"/>
</dbReference>
<dbReference type="PROSITE" id="PS50894">
    <property type="entry name" value="HPT"/>
    <property type="match status" value="1"/>
</dbReference>
<sequence length="690" mass="78542">MKAKVRTRHRKTPAVSANMSNLEAQGVFSLPMSAFLQHTSAGILVTDGKHRFIWANNIIINAFDIGPGGSEVVGKPYGTVISFFRDHVQEPAAFEEKMKELRRRRKPYFAWILPFSNGHVYEVNYMPLLEGSQFKGSIWQVVDVTRHHAMRRELERARQDAEEAQKAQKDFLANMSHEIRTPLNAIIGMAHLLEETTLDPRQVEYVKTLKHSSGILLGLITDILDISRIEAGELQVNQREFNLNELIQSLKHTFELKMGQRPVKISATVDPQLQHLLVGDDTLLNQILMNLLGNADKFTKEGEICLTAQLESWQENKLWVRFRVCDTGIGIRKDKLELVFQNYKQAEKEIREIYGGTGLGLAIVKQLVERQGGNILVEEQPGYSTCFSFNLPFIDTNKPAVSGMLFGQRRRQADFGGARVLVIEDNPMNLRYIISLLEKYNIQCQLATNAPDAIYFLDTRLYDLVLMDIRIPGMDGFELTKRIRADEKLPNVATPIVATTAVAMESTATMARMTGITDILTKPYTPDQLLQILNKYLNEEETGLLMEDEELHINGYEFHQELNARYLRALYENNIAYAADLFEIFIKTIRGEVCKLENFVRQLDLDSLKIQVHKLKPNFAMVGLTWVSEKMQGMEDALKEPAASAGPKIQALYAEIAADMDRFFPIIEDEFEKMTAFIAEQKNKTPESNY</sequence>
<dbReference type="InterPro" id="IPR004358">
    <property type="entry name" value="Sig_transdc_His_kin-like_C"/>
</dbReference>
<feature type="coiled-coil region" evidence="13">
    <location>
        <begin position="144"/>
        <end position="174"/>
    </location>
</feature>
<keyword evidence="8" id="KW-0902">Two-component regulatory system</keyword>
<dbReference type="PRINTS" id="PR00344">
    <property type="entry name" value="BCTRLSENSOR"/>
</dbReference>
<feature type="domain" description="HPt" evidence="16">
    <location>
        <begin position="574"/>
        <end position="677"/>
    </location>
</feature>
<dbReference type="Proteomes" id="UP000324611">
    <property type="component" value="Unassembled WGS sequence"/>
</dbReference>
<dbReference type="SMART" id="SM00387">
    <property type="entry name" value="HATPase_c"/>
    <property type="match status" value="1"/>
</dbReference>
<dbReference type="AlphaFoldDB" id="A0A5B2VN84"/>
<evidence type="ECO:0000259" key="15">
    <source>
        <dbReference type="PROSITE" id="PS50110"/>
    </source>
</evidence>
<keyword evidence="6" id="KW-0418">Kinase</keyword>
<name>A0A5B2VN84_9BACT</name>
<dbReference type="CDD" id="cd00082">
    <property type="entry name" value="HisKA"/>
    <property type="match status" value="1"/>
</dbReference>
<comment type="catalytic activity">
    <reaction evidence="1">
        <text>ATP + protein L-histidine = ADP + protein N-phospho-L-histidine.</text>
        <dbReference type="EC" id="2.7.13.3"/>
    </reaction>
</comment>
<dbReference type="InterPro" id="IPR035965">
    <property type="entry name" value="PAS-like_dom_sf"/>
</dbReference>
<feature type="modified residue" description="4-aspartylphosphate" evidence="12">
    <location>
        <position position="468"/>
    </location>
</feature>
<dbReference type="InterPro" id="IPR036890">
    <property type="entry name" value="HATPase_C_sf"/>
</dbReference>
<feature type="domain" description="Histidine kinase" evidence="14">
    <location>
        <begin position="174"/>
        <end position="395"/>
    </location>
</feature>
<evidence type="ECO:0000256" key="10">
    <source>
        <dbReference type="ARBA" id="ARBA00068150"/>
    </source>
</evidence>